<name>A0A3R7FG36_APHAT</name>
<evidence type="ECO:0000256" key="1">
    <source>
        <dbReference type="ARBA" id="ARBA00022741"/>
    </source>
</evidence>
<dbReference type="InterPro" id="IPR050168">
    <property type="entry name" value="AAA_ATPase_domain"/>
</dbReference>
<evidence type="ECO:0000256" key="2">
    <source>
        <dbReference type="ARBA" id="ARBA00022840"/>
    </source>
</evidence>
<dbReference type="Proteomes" id="UP000285712">
    <property type="component" value="Unassembled WGS sequence"/>
</dbReference>
<evidence type="ECO:0000313" key="7">
    <source>
        <dbReference type="Proteomes" id="UP000285430"/>
    </source>
</evidence>
<dbReference type="GO" id="GO:0005524">
    <property type="term" value="F:ATP binding"/>
    <property type="evidence" value="ECO:0007669"/>
    <property type="project" value="UniProtKB-KW"/>
</dbReference>
<dbReference type="InterPro" id="IPR003960">
    <property type="entry name" value="ATPase_AAA_CS"/>
</dbReference>
<comment type="caution">
    <text evidence="6">The sequence shown here is derived from an EMBL/GenBank/DDBJ whole genome shotgun (WGS) entry which is preliminary data.</text>
</comment>
<evidence type="ECO:0000313" key="5">
    <source>
        <dbReference type="EMBL" id="RHY89607.1"/>
    </source>
</evidence>
<evidence type="ECO:0000313" key="6">
    <source>
        <dbReference type="EMBL" id="RHZ33892.1"/>
    </source>
</evidence>
<dbReference type="InterPro" id="IPR003959">
    <property type="entry name" value="ATPase_AAA_core"/>
</dbReference>
<dbReference type="Gene3D" id="3.40.50.300">
    <property type="entry name" value="P-loop containing nucleotide triphosphate hydrolases"/>
    <property type="match status" value="1"/>
</dbReference>
<dbReference type="PANTHER" id="PTHR23077:SF171">
    <property type="entry name" value="NUCLEAR VALOSIN-CONTAINING PROTEIN-LIKE"/>
    <property type="match status" value="1"/>
</dbReference>
<reference evidence="7 8" key="1">
    <citation type="submission" date="2018-08" db="EMBL/GenBank/DDBJ databases">
        <title>Aphanomyces genome sequencing and annotation.</title>
        <authorList>
            <person name="Minardi D."/>
            <person name="Oidtmann B."/>
            <person name="Van Der Giezen M."/>
            <person name="Studholme D.J."/>
        </authorList>
    </citation>
    <scope>NUCLEOTIDE SEQUENCE [LARGE SCALE GENOMIC DNA]</scope>
    <source>
        <strain evidence="6 7">Da</strain>
        <strain evidence="5 8">Sv</strain>
    </source>
</reference>
<dbReference type="Pfam" id="PF00004">
    <property type="entry name" value="AAA"/>
    <property type="match status" value="1"/>
</dbReference>
<feature type="non-terminal residue" evidence="6">
    <location>
        <position position="1"/>
    </location>
</feature>
<organism evidence="6 7">
    <name type="scientific">Aphanomyces astaci</name>
    <name type="common">Crayfish plague agent</name>
    <dbReference type="NCBI Taxonomy" id="112090"/>
    <lineage>
        <taxon>Eukaryota</taxon>
        <taxon>Sar</taxon>
        <taxon>Stramenopiles</taxon>
        <taxon>Oomycota</taxon>
        <taxon>Saprolegniomycetes</taxon>
        <taxon>Saprolegniales</taxon>
        <taxon>Verrucalvaceae</taxon>
        <taxon>Aphanomyces</taxon>
    </lineage>
</organism>
<dbReference type="InterPro" id="IPR027417">
    <property type="entry name" value="P-loop_NTPase"/>
</dbReference>
<protein>
    <recommendedName>
        <fullName evidence="4">ATPase AAA-type core domain-containing protein</fullName>
    </recommendedName>
</protein>
<evidence type="ECO:0000313" key="8">
    <source>
        <dbReference type="Proteomes" id="UP000285712"/>
    </source>
</evidence>
<keyword evidence="2 3" id="KW-0067">ATP-binding</keyword>
<dbReference type="GO" id="GO:0016887">
    <property type="term" value="F:ATP hydrolysis activity"/>
    <property type="evidence" value="ECO:0007669"/>
    <property type="project" value="InterPro"/>
</dbReference>
<evidence type="ECO:0000259" key="4">
    <source>
        <dbReference type="Pfam" id="PF00004"/>
    </source>
</evidence>
<keyword evidence="1 3" id="KW-0547">Nucleotide-binding</keyword>
<dbReference type="SUPFAM" id="SSF52540">
    <property type="entry name" value="P-loop containing nucleoside triphosphate hydrolases"/>
    <property type="match status" value="1"/>
</dbReference>
<dbReference type="AlphaFoldDB" id="A0A3R7FG36"/>
<comment type="similarity">
    <text evidence="3">Belongs to the AAA ATPase family.</text>
</comment>
<dbReference type="PANTHER" id="PTHR23077">
    <property type="entry name" value="AAA-FAMILY ATPASE"/>
    <property type="match status" value="1"/>
</dbReference>
<evidence type="ECO:0000256" key="3">
    <source>
        <dbReference type="RuleBase" id="RU003651"/>
    </source>
</evidence>
<sequence>ACHLMLRVINGAEILSGGGIGDAERALRDLFDQGRAFTRQSNRHVFCLFLDELDALCPRREASGRSHSRIVAQLLTLMDGVDASTNSRMLVFGATNLPHSIDPALRRPVVYVPLPDQDDRFKNVCREAALLALRENIHMEEIDVRHFQQALLLTSPVSSEESLETFQRFHDKQGAHD</sequence>
<dbReference type="PROSITE" id="PS00674">
    <property type="entry name" value="AAA"/>
    <property type="match status" value="1"/>
</dbReference>
<dbReference type="VEuPathDB" id="FungiDB:H257_17573"/>
<gene>
    <name evidence="5" type="ORF">DYB35_012667</name>
    <name evidence="6" type="ORF">DYB37_012829</name>
</gene>
<dbReference type="EMBL" id="QUTG01003956">
    <property type="protein sequence ID" value="RHY89607.1"/>
    <property type="molecule type" value="Genomic_DNA"/>
</dbReference>
<accession>A0A3R7FG36</accession>
<dbReference type="Gene3D" id="1.10.8.60">
    <property type="match status" value="1"/>
</dbReference>
<dbReference type="Proteomes" id="UP000285430">
    <property type="component" value="Unassembled WGS sequence"/>
</dbReference>
<feature type="domain" description="ATPase AAA-type core" evidence="4">
    <location>
        <begin position="6"/>
        <end position="107"/>
    </location>
</feature>
<dbReference type="EMBL" id="QUTH01000454">
    <property type="protein sequence ID" value="RHZ33892.1"/>
    <property type="molecule type" value="Genomic_DNA"/>
</dbReference>
<proteinExistence type="inferred from homology"/>